<evidence type="ECO:0000313" key="7">
    <source>
        <dbReference type="Proteomes" id="UP001301140"/>
    </source>
</evidence>
<reference evidence="6 7" key="1">
    <citation type="submission" date="2023-03" db="EMBL/GenBank/DDBJ databases">
        <title>YIM 152171 draft genome.</title>
        <authorList>
            <person name="Yang Z."/>
        </authorList>
    </citation>
    <scope>NUCLEOTIDE SEQUENCE [LARGE SCALE GENOMIC DNA]</scope>
    <source>
        <strain evidence="6 7">YIM 152171</strain>
    </source>
</reference>
<evidence type="ECO:0000259" key="5">
    <source>
        <dbReference type="PROSITE" id="PS51387"/>
    </source>
</evidence>
<sequence>MHDTTLPAGFIEGCAAILGDAALVRDPEAIEPYVTDFWGQYRGVTPLVLRPGSTAEVAALVKLAAAHGVALVPQAGNTGLVVGGIPDQSGRQVVLSVQRLDRIRHVDPSGDHLVAEAGCVLAEVQAAAAGIGRLFPLSLGAEGSCRIGGNLATNAGGVNVLRYGMSRALVLGLEVVLADGSVWNGLRPLRKDNTGYDLKQLFIGAEGTLGIITAAALKLAPAPNEVQTLWLGIDDPRTAVRLLTLFQQEMGELISSFELLTSFGVEAACEHLPGVRRPVAEPHPWHVLVEVAWSFPDGLRDRLEAVLEKAFEEGLVQDGTLAESGAQRDMMWRIREGQSEATRHMGFIVRSDVTVPISELPELIERMQAWVGPAAPGVQLIPFGHVGDGNLHFNFVTPPGEVDRLKPVLLDRLYEEVGRLAGSISAEHGIGRLKREAMQAGKSEVELSMMRRLKAAFDPQGILNPGVILKTE</sequence>
<dbReference type="PANTHER" id="PTHR43716">
    <property type="entry name" value="D-2-HYDROXYGLUTARATE DEHYDROGENASE, MITOCHONDRIAL"/>
    <property type="match status" value="1"/>
</dbReference>
<keyword evidence="3" id="KW-0285">Flavoprotein</keyword>
<name>A0AAP3UZF2_9PROT</name>
<dbReference type="GO" id="GO:0071949">
    <property type="term" value="F:FAD binding"/>
    <property type="evidence" value="ECO:0007669"/>
    <property type="project" value="InterPro"/>
</dbReference>
<dbReference type="GO" id="GO:0022904">
    <property type="term" value="P:respiratory electron transport chain"/>
    <property type="evidence" value="ECO:0007669"/>
    <property type="project" value="TreeGrafter"/>
</dbReference>
<dbReference type="AlphaFoldDB" id="A0AAP3UZF2"/>
<dbReference type="SUPFAM" id="SSF55103">
    <property type="entry name" value="FAD-linked oxidases, C-terminal domain"/>
    <property type="match status" value="1"/>
</dbReference>
<dbReference type="Gene3D" id="3.30.70.2740">
    <property type="match status" value="1"/>
</dbReference>
<evidence type="ECO:0000256" key="3">
    <source>
        <dbReference type="ARBA" id="ARBA00022630"/>
    </source>
</evidence>
<feature type="domain" description="FAD-binding PCMH-type" evidence="5">
    <location>
        <begin position="41"/>
        <end position="222"/>
    </location>
</feature>
<keyword evidence="4" id="KW-0274">FAD</keyword>
<evidence type="ECO:0000256" key="4">
    <source>
        <dbReference type="ARBA" id="ARBA00022827"/>
    </source>
</evidence>
<dbReference type="InterPro" id="IPR016171">
    <property type="entry name" value="Vanillyl_alc_oxidase_C-sub2"/>
</dbReference>
<dbReference type="Pfam" id="PF01565">
    <property type="entry name" value="FAD_binding_4"/>
    <property type="match status" value="1"/>
</dbReference>
<dbReference type="Gene3D" id="3.30.465.10">
    <property type="match status" value="1"/>
</dbReference>
<dbReference type="EMBL" id="JARGEQ010000040">
    <property type="protein sequence ID" value="MDF1585669.1"/>
    <property type="molecule type" value="Genomic_DNA"/>
</dbReference>
<accession>A0AAP3UZF2</accession>
<dbReference type="InterPro" id="IPR016167">
    <property type="entry name" value="FAD-bd_PCMH_sub1"/>
</dbReference>
<dbReference type="InterPro" id="IPR016166">
    <property type="entry name" value="FAD-bd_PCMH"/>
</dbReference>
<protein>
    <submittedName>
        <fullName evidence="6">FAD-binding oxidoreductase</fullName>
    </submittedName>
</protein>
<dbReference type="InterPro" id="IPR036318">
    <property type="entry name" value="FAD-bd_PCMH-like_sf"/>
</dbReference>
<keyword evidence="7" id="KW-1185">Reference proteome</keyword>
<organism evidence="6 7">
    <name type="scientific">Marinimicrococcus flavescens</name>
    <dbReference type="NCBI Taxonomy" id="3031815"/>
    <lineage>
        <taxon>Bacteria</taxon>
        <taxon>Pseudomonadati</taxon>
        <taxon>Pseudomonadota</taxon>
        <taxon>Alphaproteobacteria</taxon>
        <taxon>Geminicoccales</taxon>
        <taxon>Geminicoccaceae</taxon>
        <taxon>Marinimicrococcus</taxon>
    </lineage>
</organism>
<dbReference type="RefSeq" id="WP_327788087.1">
    <property type="nucleotide sequence ID" value="NZ_JARGEQ010000040.1"/>
</dbReference>
<proteinExistence type="inferred from homology"/>
<dbReference type="InterPro" id="IPR016169">
    <property type="entry name" value="FAD-bd_PCMH_sub2"/>
</dbReference>
<dbReference type="FunFam" id="1.10.45.10:FF:000001">
    <property type="entry name" value="D-lactate dehydrogenase mitochondrial"/>
    <property type="match status" value="1"/>
</dbReference>
<dbReference type="SUPFAM" id="SSF56176">
    <property type="entry name" value="FAD-binding/transporter-associated domain-like"/>
    <property type="match status" value="1"/>
</dbReference>
<evidence type="ECO:0000256" key="1">
    <source>
        <dbReference type="ARBA" id="ARBA00001974"/>
    </source>
</evidence>
<comment type="similarity">
    <text evidence="2">Belongs to the FAD-binding oxidoreductase/transferase type 4 family.</text>
</comment>
<comment type="cofactor">
    <cofactor evidence="1">
        <name>FAD</name>
        <dbReference type="ChEBI" id="CHEBI:57692"/>
    </cofactor>
</comment>
<dbReference type="Gene3D" id="3.30.70.2190">
    <property type="match status" value="1"/>
</dbReference>
<dbReference type="InterPro" id="IPR016164">
    <property type="entry name" value="FAD-linked_Oxase-like_C"/>
</dbReference>
<dbReference type="PANTHER" id="PTHR43716:SF2">
    <property type="entry name" value="BLL6224 PROTEIN"/>
    <property type="match status" value="1"/>
</dbReference>
<comment type="caution">
    <text evidence="6">The sequence shown here is derived from an EMBL/GenBank/DDBJ whole genome shotgun (WGS) entry which is preliminary data.</text>
</comment>
<dbReference type="InterPro" id="IPR006094">
    <property type="entry name" value="Oxid_FAD_bind_N"/>
</dbReference>
<evidence type="ECO:0000256" key="2">
    <source>
        <dbReference type="ARBA" id="ARBA00008000"/>
    </source>
</evidence>
<dbReference type="Gene3D" id="3.30.43.10">
    <property type="entry name" value="Uridine Diphospho-n-acetylenolpyruvylglucosamine Reductase, domain 2"/>
    <property type="match status" value="1"/>
</dbReference>
<dbReference type="GO" id="GO:0003824">
    <property type="term" value="F:catalytic activity"/>
    <property type="evidence" value="ECO:0007669"/>
    <property type="project" value="InterPro"/>
</dbReference>
<dbReference type="InterPro" id="IPR004113">
    <property type="entry name" value="FAD-bd_oxidored_4_C"/>
</dbReference>
<dbReference type="PROSITE" id="PS51387">
    <property type="entry name" value="FAD_PCMH"/>
    <property type="match status" value="1"/>
</dbReference>
<evidence type="ECO:0000313" key="6">
    <source>
        <dbReference type="EMBL" id="MDF1585669.1"/>
    </source>
</evidence>
<gene>
    <name evidence="6" type="ORF">PZ740_04620</name>
</gene>
<dbReference type="Proteomes" id="UP001301140">
    <property type="component" value="Unassembled WGS sequence"/>
</dbReference>
<dbReference type="InterPro" id="IPR051264">
    <property type="entry name" value="FAD-oxidored/transferase_4"/>
</dbReference>
<dbReference type="Pfam" id="PF02913">
    <property type="entry name" value="FAD-oxidase_C"/>
    <property type="match status" value="1"/>
</dbReference>
<dbReference type="Gene3D" id="1.10.45.10">
    <property type="entry name" value="Vanillyl-alcohol Oxidase, Chain A, domain 4"/>
    <property type="match status" value="1"/>
</dbReference>